<evidence type="ECO:0000313" key="11">
    <source>
        <dbReference type="Proteomes" id="UP000001514"/>
    </source>
</evidence>
<comment type="similarity">
    <text evidence="1">Belongs to the glycerophosphoryl diester phosphodiesterase family.</text>
</comment>
<dbReference type="GO" id="GO:0006629">
    <property type="term" value="P:lipid metabolic process"/>
    <property type="evidence" value="ECO:0007669"/>
    <property type="project" value="InterPro"/>
</dbReference>
<dbReference type="Gramene" id="EFJ23629">
    <property type="protein sequence ID" value="EFJ23629"/>
    <property type="gene ID" value="SELMODRAFT_103194"/>
</dbReference>
<dbReference type="InterPro" id="IPR017946">
    <property type="entry name" value="PLC-like_Pdiesterase_TIM-brl"/>
</dbReference>
<proteinExistence type="inferred from homology"/>
<evidence type="ECO:0000256" key="3">
    <source>
        <dbReference type="ARBA" id="ARBA00022729"/>
    </source>
</evidence>
<dbReference type="HOGENOM" id="CLU_030226_4_1_1"/>
<evidence type="ECO:0000256" key="6">
    <source>
        <dbReference type="ARBA" id="ARBA00023180"/>
    </source>
</evidence>
<dbReference type="GO" id="GO:0006071">
    <property type="term" value="P:glycerol metabolic process"/>
    <property type="evidence" value="ECO:0007669"/>
    <property type="project" value="UniProtKB-KW"/>
</dbReference>
<keyword evidence="5" id="KW-0378">Hydrolase</keyword>
<evidence type="ECO:0000313" key="10">
    <source>
        <dbReference type="EMBL" id="EFJ23629.1"/>
    </source>
</evidence>
<dbReference type="OrthoDB" id="1058301at2759"/>
<comment type="catalytic activity">
    <reaction evidence="7">
        <text>a sn-glycero-3-phosphodiester + H2O = an alcohol + sn-glycerol 3-phosphate + H(+)</text>
        <dbReference type="Rhea" id="RHEA:12969"/>
        <dbReference type="ChEBI" id="CHEBI:15377"/>
        <dbReference type="ChEBI" id="CHEBI:15378"/>
        <dbReference type="ChEBI" id="CHEBI:30879"/>
        <dbReference type="ChEBI" id="CHEBI:57597"/>
        <dbReference type="ChEBI" id="CHEBI:83408"/>
        <dbReference type="EC" id="3.1.4.46"/>
    </reaction>
</comment>
<evidence type="ECO:0000256" key="4">
    <source>
        <dbReference type="ARBA" id="ARBA00022798"/>
    </source>
</evidence>
<sequence length="370" mass="41726">MALCLFALLAFEFVISSQGLPGGFHHRAPFKTSGPYSIAHRGANGEFPESTVPAFKRAIQEGIDIIETDIGATKDGFLICLHDTTLDAITDVAQRPEFASRRATYPVEGENITGFFAVDFTLDEIKSLRVHQRYEFRDQAYNGMYQIPTFEEYIAIALEAPRVVGIDPEIKNPVFINKHVTWPHGKLFEDKYVETLLKYGYNAPYLSESWLQQPIFIQSFAPLSILRVANQTKSPKIFNIGRDTDLAQDTLQPYSELSSDAYLDFIKSYVAGISTDKNTIAPIDETTGRLSPPSDIVDRAHVRGLMIHPATFRNEAQFMAKDFRADPYREFDYFLQGLRVDAVMTDFPSTLTSYMNAIAKSPDLWKSCEV</sequence>
<keyword evidence="6" id="KW-0325">Glycoprotein</keyword>
<evidence type="ECO:0000256" key="5">
    <source>
        <dbReference type="ARBA" id="ARBA00022801"/>
    </source>
</evidence>
<evidence type="ECO:0000256" key="1">
    <source>
        <dbReference type="ARBA" id="ARBA00007277"/>
    </source>
</evidence>
<dbReference type="STRING" id="88036.D8RW97"/>
<keyword evidence="11" id="KW-1185">Reference proteome</keyword>
<evidence type="ECO:0000256" key="8">
    <source>
        <dbReference type="SAM" id="SignalP"/>
    </source>
</evidence>
<dbReference type="Proteomes" id="UP000001514">
    <property type="component" value="Unassembled WGS sequence"/>
</dbReference>
<dbReference type="EMBL" id="GL377592">
    <property type="protein sequence ID" value="EFJ23629.1"/>
    <property type="molecule type" value="Genomic_DNA"/>
</dbReference>
<reference evidence="10 11" key="1">
    <citation type="journal article" date="2011" name="Science">
        <title>The Selaginella genome identifies genetic changes associated with the evolution of vascular plants.</title>
        <authorList>
            <person name="Banks J.A."/>
            <person name="Nishiyama T."/>
            <person name="Hasebe M."/>
            <person name="Bowman J.L."/>
            <person name="Gribskov M."/>
            <person name="dePamphilis C."/>
            <person name="Albert V.A."/>
            <person name="Aono N."/>
            <person name="Aoyama T."/>
            <person name="Ambrose B.A."/>
            <person name="Ashton N.W."/>
            <person name="Axtell M.J."/>
            <person name="Barker E."/>
            <person name="Barker M.S."/>
            <person name="Bennetzen J.L."/>
            <person name="Bonawitz N.D."/>
            <person name="Chapple C."/>
            <person name="Cheng C."/>
            <person name="Correa L.G."/>
            <person name="Dacre M."/>
            <person name="DeBarry J."/>
            <person name="Dreyer I."/>
            <person name="Elias M."/>
            <person name="Engstrom E.M."/>
            <person name="Estelle M."/>
            <person name="Feng L."/>
            <person name="Finet C."/>
            <person name="Floyd S.K."/>
            <person name="Frommer W.B."/>
            <person name="Fujita T."/>
            <person name="Gramzow L."/>
            <person name="Gutensohn M."/>
            <person name="Harholt J."/>
            <person name="Hattori M."/>
            <person name="Heyl A."/>
            <person name="Hirai T."/>
            <person name="Hiwatashi Y."/>
            <person name="Ishikawa M."/>
            <person name="Iwata M."/>
            <person name="Karol K.G."/>
            <person name="Koehler B."/>
            <person name="Kolukisaoglu U."/>
            <person name="Kubo M."/>
            <person name="Kurata T."/>
            <person name="Lalonde S."/>
            <person name="Li K."/>
            <person name="Li Y."/>
            <person name="Litt A."/>
            <person name="Lyons E."/>
            <person name="Manning G."/>
            <person name="Maruyama T."/>
            <person name="Michael T.P."/>
            <person name="Mikami K."/>
            <person name="Miyazaki S."/>
            <person name="Morinaga S."/>
            <person name="Murata T."/>
            <person name="Mueller-Roeber B."/>
            <person name="Nelson D.R."/>
            <person name="Obara M."/>
            <person name="Oguri Y."/>
            <person name="Olmstead R.G."/>
            <person name="Onodera N."/>
            <person name="Petersen B.L."/>
            <person name="Pils B."/>
            <person name="Prigge M."/>
            <person name="Rensing S.A."/>
            <person name="Riano-Pachon D.M."/>
            <person name="Roberts A.W."/>
            <person name="Sato Y."/>
            <person name="Scheller H.V."/>
            <person name="Schulz B."/>
            <person name="Schulz C."/>
            <person name="Shakirov E.V."/>
            <person name="Shibagaki N."/>
            <person name="Shinohara N."/>
            <person name="Shippen D.E."/>
            <person name="Soerensen I."/>
            <person name="Sotooka R."/>
            <person name="Sugimoto N."/>
            <person name="Sugita M."/>
            <person name="Sumikawa N."/>
            <person name="Tanurdzic M."/>
            <person name="Theissen G."/>
            <person name="Ulvskov P."/>
            <person name="Wakazuki S."/>
            <person name="Weng J.K."/>
            <person name="Willats W.W."/>
            <person name="Wipf D."/>
            <person name="Wolf P.G."/>
            <person name="Yang L."/>
            <person name="Zimmer A.D."/>
            <person name="Zhu Q."/>
            <person name="Mitros T."/>
            <person name="Hellsten U."/>
            <person name="Loque D."/>
            <person name="Otillar R."/>
            <person name="Salamov A."/>
            <person name="Schmutz J."/>
            <person name="Shapiro H."/>
            <person name="Lindquist E."/>
            <person name="Lucas S."/>
            <person name="Rokhsar D."/>
            <person name="Grigoriev I.V."/>
        </authorList>
    </citation>
    <scope>NUCLEOTIDE SEQUENCE [LARGE SCALE GENOMIC DNA]</scope>
</reference>
<name>D8RW97_SELML</name>
<protein>
    <recommendedName>
        <fullName evidence="2">glycerophosphodiester phosphodiesterase</fullName>
        <ecNumber evidence="2">3.1.4.46</ecNumber>
    </recommendedName>
</protein>
<keyword evidence="4" id="KW-0319">Glycerol metabolism</keyword>
<dbReference type="PANTHER" id="PTHR43620:SF7">
    <property type="entry name" value="GLYCEROPHOSPHODIESTER PHOSPHODIESTERASE GDPD5-RELATED"/>
    <property type="match status" value="1"/>
</dbReference>
<evidence type="ECO:0000256" key="2">
    <source>
        <dbReference type="ARBA" id="ARBA00012247"/>
    </source>
</evidence>
<evidence type="ECO:0000256" key="7">
    <source>
        <dbReference type="ARBA" id="ARBA00047512"/>
    </source>
</evidence>
<dbReference type="FunFam" id="3.20.20.190:FF:000023">
    <property type="entry name" value="Glycerophosphodiester phosphodiesterase GDPD5"/>
    <property type="match status" value="1"/>
</dbReference>
<dbReference type="InParanoid" id="D8RW97"/>
<dbReference type="eggNOG" id="KOG2258">
    <property type="taxonomic scope" value="Eukaryota"/>
</dbReference>
<dbReference type="InterPro" id="IPR030395">
    <property type="entry name" value="GP_PDE_dom"/>
</dbReference>
<accession>D8RW97</accession>
<organism evidence="11">
    <name type="scientific">Selaginella moellendorffii</name>
    <name type="common">Spikemoss</name>
    <dbReference type="NCBI Taxonomy" id="88036"/>
    <lineage>
        <taxon>Eukaryota</taxon>
        <taxon>Viridiplantae</taxon>
        <taxon>Streptophyta</taxon>
        <taxon>Embryophyta</taxon>
        <taxon>Tracheophyta</taxon>
        <taxon>Lycopodiopsida</taxon>
        <taxon>Selaginellales</taxon>
        <taxon>Selaginellaceae</taxon>
        <taxon>Selaginella</taxon>
    </lineage>
</organism>
<dbReference type="EC" id="3.1.4.46" evidence="2"/>
<evidence type="ECO:0000259" key="9">
    <source>
        <dbReference type="PROSITE" id="PS51704"/>
    </source>
</evidence>
<dbReference type="PANTHER" id="PTHR43620">
    <property type="entry name" value="GLYCEROPHOSPHORYL DIESTER PHOSPHODIESTERASE"/>
    <property type="match status" value="1"/>
</dbReference>
<feature type="chain" id="PRO_5003122178" description="glycerophosphodiester phosphodiesterase" evidence="8">
    <location>
        <begin position="20"/>
        <end position="370"/>
    </location>
</feature>
<feature type="domain" description="GP-PDE" evidence="9">
    <location>
        <begin position="35"/>
        <end position="355"/>
    </location>
</feature>
<dbReference type="Gene3D" id="3.20.20.190">
    <property type="entry name" value="Phosphatidylinositol (PI) phosphodiesterase"/>
    <property type="match status" value="1"/>
</dbReference>
<dbReference type="Pfam" id="PF03009">
    <property type="entry name" value="GDPD"/>
    <property type="match status" value="1"/>
</dbReference>
<dbReference type="SUPFAM" id="SSF51695">
    <property type="entry name" value="PLC-like phosphodiesterases"/>
    <property type="match status" value="1"/>
</dbReference>
<dbReference type="GO" id="GO:0008889">
    <property type="term" value="F:glycerophosphodiester phosphodiesterase activity"/>
    <property type="evidence" value="ECO:0000318"/>
    <property type="project" value="GO_Central"/>
</dbReference>
<dbReference type="AlphaFoldDB" id="D8RW97"/>
<keyword evidence="3 8" id="KW-0732">Signal</keyword>
<dbReference type="PROSITE" id="PS51704">
    <property type="entry name" value="GP_PDE"/>
    <property type="match status" value="1"/>
</dbReference>
<gene>
    <name evidence="10" type="ORF">SELMODRAFT_103194</name>
</gene>
<dbReference type="KEGG" id="smo:SELMODRAFT_103194"/>
<feature type="signal peptide" evidence="8">
    <location>
        <begin position="1"/>
        <end position="19"/>
    </location>
</feature>